<comment type="caution">
    <text evidence="3">The sequence shown here is derived from an EMBL/GenBank/DDBJ whole genome shotgun (WGS) entry which is preliminary data.</text>
</comment>
<evidence type="ECO:0000256" key="2">
    <source>
        <dbReference type="SAM" id="SignalP"/>
    </source>
</evidence>
<keyword evidence="2" id="KW-0732">Signal</keyword>
<accession>A0ABV6DRE6</accession>
<dbReference type="PANTHER" id="PTHR12969">
    <property type="entry name" value="NGD5/OSM-6/IFT52"/>
    <property type="match status" value="1"/>
</dbReference>
<dbReference type="InterPro" id="IPR039975">
    <property type="entry name" value="IFT52"/>
</dbReference>
<dbReference type="SUPFAM" id="SSF52317">
    <property type="entry name" value="Class I glutamine amidotransferase-like"/>
    <property type="match status" value="1"/>
</dbReference>
<feature type="compositionally biased region" description="Gly residues" evidence="1">
    <location>
        <begin position="728"/>
        <end position="786"/>
    </location>
</feature>
<keyword evidence="4" id="KW-1185">Reference proteome</keyword>
<dbReference type="Proteomes" id="UP001589776">
    <property type="component" value="Unassembled WGS sequence"/>
</dbReference>
<feature type="signal peptide" evidence="2">
    <location>
        <begin position="1"/>
        <end position="35"/>
    </location>
</feature>
<sequence>MWKSKGFVWKVLLAASVALPFPAVLPYSGSLTAYAEGPADPAPVLNPVGVPNNKKVLFDNTHGQTSGAADWVIDGGFSDFGEALANKGYYVKELRKTTPITLADLEQYDAFVIGEANIPYKASEQEAMLQYVNNGGSIFFIADHYNADRNKNRWDASEVFNGYRRGAWANPAAGMTQEEANSAAMQGVQSSDWLADNFGVRFRYNALADIVSGDVIVSPDQSFGITEGVTNVAMHAGSTLAIIDPSKAKGIVYLPQTTAKWANAVDQGVYNGGGVAEGPFSAIAKVGAGKAAFIGDSSPVEDASPKYLREETGATKTTYAGWSEEQDATYLVNVINWLTMKEPTITSLDQYPGLTLDQPTALLDFENPASSTEPQAEPWAAPAAGYKWYDSTTFKPGSYGSTVSVSNPVFSFVSQSTLPSNEKEFPLRIVIDNMAPFATLSNVNVGLYNPSGGAQLGMVSLDDGVTYPANPGYSGSFTVTANAKGHAIKEVKVKIKGTPASANVRIREGSTARITKTVPADANASVEQLPPDIVPVSSIVTARSKNVNTTVSLKGVVTTQPGSFGGQSFYIQDSTGGMYVYSNASGYNVGDTVLVSGDLDLYNGELELTSINYLSKTGTDTLPVPQTVTGVDSYNQGQLISLDQVKVNTIVDASPSGSFEFDAIAPDNTTTHVRVDARTGLSRDVFLQNYSEGDTVKVTGIASIFKTTFQLKPRSLSDFELISAAAGTGEGTPGGGTTTGEGTPGGGTTTGDGTDGGGTTTGDGTDGGGTTTGEGTPGGGTTTGDG</sequence>
<protein>
    <submittedName>
        <fullName evidence="3">DUF5689 domain-containing protein</fullName>
    </submittedName>
</protein>
<name>A0ABV6DRE6_9BACL</name>
<evidence type="ECO:0000256" key="1">
    <source>
        <dbReference type="SAM" id="MobiDB-lite"/>
    </source>
</evidence>
<feature type="region of interest" description="Disordered" evidence="1">
    <location>
        <begin position="726"/>
        <end position="786"/>
    </location>
</feature>
<dbReference type="CDD" id="cd04486">
    <property type="entry name" value="YhcR_OBF_like"/>
    <property type="match status" value="1"/>
</dbReference>
<dbReference type="EMBL" id="JBHLWN010000085">
    <property type="protein sequence ID" value="MFC0215219.1"/>
    <property type="molecule type" value="Genomic_DNA"/>
</dbReference>
<reference evidence="3 4" key="1">
    <citation type="submission" date="2024-09" db="EMBL/GenBank/DDBJ databases">
        <authorList>
            <person name="Sun Q."/>
            <person name="Mori K."/>
        </authorList>
    </citation>
    <scope>NUCLEOTIDE SEQUENCE [LARGE SCALE GENOMIC DNA]</scope>
    <source>
        <strain evidence="3 4">CCM 7759</strain>
    </source>
</reference>
<feature type="non-terminal residue" evidence="3">
    <location>
        <position position="786"/>
    </location>
</feature>
<evidence type="ECO:0000313" key="3">
    <source>
        <dbReference type="EMBL" id="MFC0215219.1"/>
    </source>
</evidence>
<dbReference type="InterPro" id="IPR029062">
    <property type="entry name" value="Class_I_gatase-like"/>
</dbReference>
<proteinExistence type="predicted"/>
<dbReference type="Gene3D" id="3.40.50.880">
    <property type="match status" value="1"/>
</dbReference>
<dbReference type="RefSeq" id="WP_377472664.1">
    <property type="nucleotide sequence ID" value="NZ_JBHLWN010000085.1"/>
</dbReference>
<gene>
    <name evidence="3" type="ORF">ACFFK0_22770</name>
</gene>
<evidence type="ECO:0000313" key="4">
    <source>
        <dbReference type="Proteomes" id="UP001589776"/>
    </source>
</evidence>
<organism evidence="3 4">
    <name type="scientific">Paenibacillus chartarius</name>
    <dbReference type="NCBI Taxonomy" id="747481"/>
    <lineage>
        <taxon>Bacteria</taxon>
        <taxon>Bacillati</taxon>
        <taxon>Bacillota</taxon>
        <taxon>Bacilli</taxon>
        <taxon>Bacillales</taxon>
        <taxon>Paenibacillaceae</taxon>
        <taxon>Paenibacillus</taxon>
    </lineage>
</organism>
<feature type="chain" id="PRO_5045376301" evidence="2">
    <location>
        <begin position="36"/>
        <end position="786"/>
    </location>
</feature>
<dbReference type="PANTHER" id="PTHR12969:SF7">
    <property type="entry name" value="INTRAFLAGELLAR TRANSPORT PROTEIN 52 HOMOLOG"/>
    <property type="match status" value="1"/>
</dbReference>